<evidence type="ECO:0000313" key="7">
    <source>
        <dbReference type="Proteomes" id="UP000621266"/>
    </source>
</evidence>
<dbReference type="Proteomes" id="UP000621266">
    <property type="component" value="Unassembled WGS sequence"/>
</dbReference>
<dbReference type="Gene3D" id="3.40.50.2300">
    <property type="match status" value="1"/>
</dbReference>
<protein>
    <submittedName>
        <fullName evidence="6">Response regulator</fullName>
    </submittedName>
</protein>
<keyword evidence="1 3" id="KW-0238">DNA-binding</keyword>
<dbReference type="CDD" id="cd00383">
    <property type="entry name" value="trans_reg_C"/>
    <property type="match status" value="1"/>
</dbReference>
<evidence type="ECO:0000259" key="5">
    <source>
        <dbReference type="PROSITE" id="PS51755"/>
    </source>
</evidence>
<dbReference type="InterPro" id="IPR039420">
    <property type="entry name" value="WalR-like"/>
</dbReference>
<dbReference type="PROSITE" id="PS51755">
    <property type="entry name" value="OMPR_PHOB"/>
    <property type="match status" value="1"/>
</dbReference>
<dbReference type="InterPro" id="IPR001789">
    <property type="entry name" value="Sig_transdc_resp-reg_receiver"/>
</dbReference>
<feature type="domain" description="Response regulatory" evidence="4">
    <location>
        <begin position="14"/>
        <end position="127"/>
    </location>
</feature>
<organism evidence="6 7">
    <name type="scientific">Streptomyces lycii</name>
    <dbReference type="NCBI Taxonomy" id="2654337"/>
    <lineage>
        <taxon>Bacteria</taxon>
        <taxon>Bacillati</taxon>
        <taxon>Actinomycetota</taxon>
        <taxon>Actinomycetes</taxon>
        <taxon>Kitasatosporales</taxon>
        <taxon>Streptomycetaceae</taxon>
        <taxon>Streptomyces</taxon>
    </lineage>
</organism>
<dbReference type="SUPFAM" id="SSF52172">
    <property type="entry name" value="CheY-like"/>
    <property type="match status" value="1"/>
</dbReference>
<sequence>MPQSAERPAPAPGRVLVVEDEPQIVRALVLNLRARRYEVETAADGASALRAAAARRPDVVLLDLGLPDMDGVEVIRLLRTRSRVPVLVLSARQTSDEKVEALDAGADDYVTKPFGMDELLARLRAAIRRGEPAGPAAEDPETVLIETEGFTVDLAAKKVNRGGKDVRLTPTEWHLLEVLVRNPGRLVGQKQLLHEVWGPSYSTETNYLRVYMAQLRRKLETDPSHPRHFITEPGMGYRFER</sequence>
<dbReference type="PROSITE" id="PS50110">
    <property type="entry name" value="RESPONSE_REGULATORY"/>
    <property type="match status" value="1"/>
</dbReference>
<gene>
    <name evidence="6" type="ORF">GCU69_22270</name>
</gene>
<dbReference type="InterPro" id="IPR036388">
    <property type="entry name" value="WH-like_DNA-bd_sf"/>
</dbReference>
<evidence type="ECO:0000256" key="3">
    <source>
        <dbReference type="PROSITE-ProRule" id="PRU01091"/>
    </source>
</evidence>
<reference evidence="6 7" key="1">
    <citation type="submission" date="2019-10" db="EMBL/GenBank/DDBJ databases">
        <title>Streptomyces tenebrisbrunneis sp.nov., an endogenous actinomycete isolated from of Lycium ruthenicum.</title>
        <authorList>
            <person name="Ma L."/>
        </authorList>
    </citation>
    <scope>NUCLEOTIDE SEQUENCE [LARGE SCALE GENOMIC DNA]</scope>
    <source>
        <strain evidence="6 7">TRM 66187</strain>
    </source>
</reference>
<dbReference type="EMBL" id="WHPN01000344">
    <property type="protein sequence ID" value="KAF4406903.1"/>
    <property type="molecule type" value="Genomic_DNA"/>
</dbReference>
<feature type="domain" description="OmpR/PhoB-type" evidence="5">
    <location>
        <begin position="142"/>
        <end position="241"/>
    </location>
</feature>
<comment type="caution">
    <text evidence="6">The sequence shown here is derived from an EMBL/GenBank/DDBJ whole genome shotgun (WGS) entry which is preliminary data.</text>
</comment>
<accession>A0ABQ7FG14</accession>
<name>A0ABQ7FG14_9ACTN</name>
<dbReference type="Pfam" id="PF00072">
    <property type="entry name" value="Response_reg"/>
    <property type="match status" value="1"/>
</dbReference>
<keyword evidence="2" id="KW-0597">Phosphoprotein</keyword>
<evidence type="ECO:0000313" key="6">
    <source>
        <dbReference type="EMBL" id="KAF4406903.1"/>
    </source>
</evidence>
<dbReference type="Gene3D" id="6.10.250.690">
    <property type="match status" value="1"/>
</dbReference>
<dbReference type="SMART" id="SM00862">
    <property type="entry name" value="Trans_reg_C"/>
    <property type="match status" value="1"/>
</dbReference>
<dbReference type="PANTHER" id="PTHR48111">
    <property type="entry name" value="REGULATOR OF RPOS"/>
    <property type="match status" value="1"/>
</dbReference>
<evidence type="ECO:0000256" key="1">
    <source>
        <dbReference type="ARBA" id="ARBA00023125"/>
    </source>
</evidence>
<evidence type="ECO:0000259" key="4">
    <source>
        <dbReference type="PROSITE" id="PS50110"/>
    </source>
</evidence>
<dbReference type="Pfam" id="PF00486">
    <property type="entry name" value="Trans_reg_C"/>
    <property type="match status" value="1"/>
</dbReference>
<feature type="DNA-binding region" description="OmpR/PhoB-type" evidence="3">
    <location>
        <begin position="142"/>
        <end position="241"/>
    </location>
</feature>
<evidence type="ECO:0000256" key="2">
    <source>
        <dbReference type="PROSITE-ProRule" id="PRU00169"/>
    </source>
</evidence>
<proteinExistence type="predicted"/>
<keyword evidence="7" id="KW-1185">Reference proteome</keyword>
<feature type="modified residue" description="4-aspartylphosphate" evidence="2">
    <location>
        <position position="63"/>
    </location>
</feature>
<dbReference type="PANTHER" id="PTHR48111:SF50">
    <property type="entry name" value="KDP OPERON TRANSCRIPTIONAL REGULATORY PROTEIN KDPE"/>
    <property type="match status" value="1"/>
</dbReference>
<dbReference type="Gene3D" id="1.10.10.10">
    <property type="entry name" value="Winged helix-like DNA-binding domain superfamily/Winged helix DNA-binding domain"/>
    <property type="match status" value="1"/>
</dbReference>
<dbReference type="RefSeq" id="WP_098754034.1">
    <property type="nucleotide sequence ID" value="NZ_WHPN01000344.1"/>
</dbReference>
<dbReference type="InterPro" id="IPR011006">
    <property type="entry name" value="CheY-like_superfamily"/>
</dbReference>
<dbReference type="SMART" id="SM00448">
    <property type="entry name" value="REC"/>
    <property type="match status" value="1"/>
</dbReference>
<dbReference type="InterPro" id="IPR001867">
    <property type="entry name" value="OmpR/PhoB-type_DNA-bd"/>
</dbReference>